<dbReference type="InterPro" id="IPR020516">
    <property type="entry name" value="Uncharacterised_YxcD"/>
</dbReference>
<dbReference type="AlphaFoldDB" id="A0A2U3AMM1"/>
<name>A0A2U3AMM1_9BACL</name>
<organism evidence="1 2">
    <name type="scientific">Kurthia sibirica</name>
    <dbReference type="NCBI Taxonomy" id="202750"/>
    <lineage>
        <taxon>Bacteria</taxon>
        <taxon>Bacillati</taxon>
        <taxon>Bacillota</taxon>
        <taxon>Bacilli</taxon>
        <taxon>Bacillales</taxon>
        <taxon>Caryophanaceae</taxon>
        <taxon>Kurthia</taxon>
    </lineage>
</organism>
<reference evidence="1 2" key="1">
    <citation type="submission" date="2018-05" db="EMBL/GenBank/DDBJ databases">
        <title>Kurthia sibirica genome sequence.</title>
        <authorList>
            <person name="Maclea K.S."/>
            <person name="Goen A.E."/>
        </authorList>
    </citation>
    <scope>NUCLEOTIDE SEQUENCE [LARGE SCALE GENOMIC DNA]</scope>
    <source>
        <strain evidence="1 2">ATCC 49154</strain>
    </source>
</reference>
<dbReference type="Pfam" id="PF10850">
    <property type="entry name" value="DUF2653"/>
    <property type="match status" value="1"/>
</dbReference>
<proteinExistence type="predicted"/>
<keyword evidence="2" id="KW-1185">Reference proteome</keyword>
<dbReference type="RefSeq" id="WP_109305524.1">
    <property type="nucleotide sequence ID" value="NZ_BJUF01000068.1"/>
</dbReference>
<dbReference type="EMBL" id="QFVR01000006">
    <property type="protein sequence ID" value="PWI25766.1"/>
    <property type="molecule type" value="Genomic_DNA"/>
</dbReference>
<sequence>MEELIISEQDVINSICLYHAREKLIMPEDVQVELTYEDDAGFGAEAESNGQQTFYKEGNMLAALRIWVEEFLELDPYGTAIRIELHDEEGIIAYVSQ</sequence>
<dbReference type="Proteomes" id="UP000245938">
    <property type="component" value="Unassembled WGS sequence"/>
</dbReference>
<comment type="caution">
    <text evidence="1">The sequence shown here is derived from an EMBL/GenBank/DDBJ whole genome shotgun (WGS) entry which is preliminary data.</text>
</comment>
<evidence type="ECO:0000313" key="1">
    <source>
        <dbReference type="EMBL" id="PWI25766.1"/>
    </source>
</evidence>
<gene>
    <name evidence="1" type="ORF">DEX24_06075</name>
</gene>
<evidence type="ECO:0000313" key="2">
    <source>
        <dbReference type="Proteomes" id="UP000245938"/>
    </source>
</evidence>
<dbReference type="OrthoDB" id="2360753at2"/>
<accession>A0A2U3AMM1</accession>
<protein>
    <submittedName>
        <fullName evidence="1">DUF2653 domain-containing protein</fullName>
    </submittedName>
</protein>